<dbReference type="PANTHER" id="PTHR31147:SF3">
    <property type="entry name" value="ACYL TRANSFERASE 7"/>
    <property type="match status" value="1"/>
</dbReference>
<organism evidence="2 3">
    <name type="scientific">Ensete ventricosum</name>
    <name type="common">Abyssinian banana</name>
    <name type="synonym">Musa ensete</name>
    <dbReference type="NCBI Taxonomy" id="4639"/>
    <lineage>
        <taxon>Eukaryota</taxon>
        <taxon>Viridiplantae</taxon>
        <taxon>Streptophyta</taxon>
        <taxon>Embryophyta</taxon>
        <taxon>Tracheophyta</taxon>
        <taxon>Spermatophyta</taxon>
        <taxon>Magnoliopsida</taxon>
        <taxon>Liliopsida</taxon>
        <taxon>Zingiberales</taxon>
        <taxon>Musaceae</taxon>
        <taxon>Ensete</taxon>
    </lineage>
</organism>
<protein>
    <submittedName>
        <fullName evidence="2">Uncharacterized protein</fullName>
    </submittedName>
</protein>
<evidence type="ECO:0000313" key="3">
    <source>
        <dbReference type="Proteomes" id="UP000287651"/>
    </source>
</evidence>
<dbReference type="Pfam" id="PF02458">
    <property type="entry name" value="Transferase"/>
    <property type="match status" value="2"/>
</dbReference>
<sequence>MTVTRLCQKVVVPSEPTPSGVLRLSWLDRYPTQRALIESLHVFREGEEAAAVIRRALAKALVYYYPLAGRLVEPDHGELQISCDGGGVWFIEASASCGLEDVDYLEHPLMMSKDDLLPHPEPKLEQSEEESLLLLVQVFLFSGLSIWLEQSKDGAAFHPPSATHSFVAQFFSSPSSTQVTQFKCGGFVVGLRFSHAIADGPGAAQFVAAIGEIASGHRRPTVEPVWCRDAIPAPPRFTSGPPPAPSDVRMQYLIMDVSLEYISHLKSQFIEQTGQRCSTFDVLIAKAWQSRTRAIHLDPEASVHLCFAMNVRQLLHQVLPPNRGYYGNCYYIMRVTTTSGKMVDASIVEVVKLIRDAKKKLPTEFARWVKGELKEDPYRLTSAYDSLLVSDWTRLGFAEVDYGWGTPVHVVPLANCDYVATCILVKPSAPKPGARLMTRCVKKEHLVAFHDGIMDLA</sequence>
<accession>A0A426YSH6</accession>
<evidence type="ECO:0000313" key="2">
    <source>
        <dbReference type="EMBL" id="RRT54677.1"/>
    </source>
</evidence>
<dbReference type="EMBL" id="AMZH03010478">
    <property type="protein sequence ID" value="RRT54677.1"/>
    <property type="molecule type" value="Genomic_DNA"/>
</dbReference>
<gene>
    <name evidence="2" type="ORF">B296_00045284</name>
</gene>
<comment type="caution">
    <text evidence="2">The sequence shown here is derived from an EMBL/GenBank/DDBJ whole genome shotgun (WGS) entry which is preliminary data.</text>
</comment>
<dbReference type="PANTHER" id="PTHR31147">
    <property type="entry name" value="ACYL TRANSFERASE 4"/>
    <property type="match status" value="1"/>
</dbReference>
<dbReference type="Gene3D" id="3.30.559.10">
    <property type="entry name" value="Chloramphenicol acetyltransferase-like domain"/>
    <property type="match status" value="2"/>
</dbReference>
<reference evidence="2 3" key="1">
    <citation type="journal article" date="2014" name="Agronomy (Basel)">
        <title>A Draft Genome Sequence for Ensete ventricosum, the Drought-Tolerant Tree Against Hunger.</title>
        <authorList>
            <person name="Harrison J."/>
            <person name="Moore K.A."/>
            <person name="Paszkiewicz K."/>
            <person name="Jones T."/>
            <person name="Grant M."/>
            <person name="Ambacheew D."/>
            <person name="Muzemil S."/>
            <person name="Studholme D.J."/>
        </authorList>
    </citation>
    <scope>NUCLEOTIDE SEQUENCE [LARGE SCALE GENOMIC DNA]</scope>
</reference>
<dbReference type="InterPro" id="IPR050898">
    <property type="entry name" value="Plant_acyltransferase"/>
</dbReference>
<name>A0A426YSH6_ENSVE</name>
<evidence type="ECO:0000256" key="1">
    <source>
        <dbReference type="ARBA" id="ARBA00009861"/>
    </source>
</evidence>
<dbReference type="AlphaFoldDB" id="A0A426YSH6"/>
<dbReference type="InterPro" id="IPR023213">
    <property type="entry name" value="CAT-like_dom_sf"/>
</dbReference>
<proteinExistence type="inferred from homology"/>
<comment type="similarity">
    <text evidence="1">Belongs to the plant acyltransferase family.</text>
</comment>
<dbReference type="Proteomes" id="UP000287651">
    <property type="component" value="Unassembled WGS sequence"/>
</dbReference>